<name>A0A2U1NYM6_ARTAN</name>
<keyword evidence="2" id="KW-1185">Reference proteome</keyword>
<protein>
    <submittedName>
        <fullName evidence="1">Uncharacterized protein</fullName>
    </submittedName>
</protein>
<dbReference type="EMBL" id="PKPP01001967">
    <property type="protein sequence ID" value="PWA78567.1"/>
    <property type="molecule type" value="Genomic_DNA"/>
</dbReference>
<sequence length="82" mass="9502">MVNAYPPLPEDEDPIDGPTVAFVQQLKREMKIRKLTKSALKRARTTEFDILRNSFTSSIEYEYHIKNIARAMSDKMDSLNPE</sequence>
<organism evidence="1 2">
    <name type="scientific">Artemisia annua</name>
    <name type="common">Sweet wormwood</name>
    <dbReference type="NCBI Taxonomy" id="35608"/>
    <lineage>
        <taxon>Eukaryota</taxon>
        <taxon>Viridiplantae</taxon>
        <taxon>Streptophyta</taxon>
        <taxon>Embryophyta</taxon>
        <taxon>Tracheophyta</taxon>
        <taxon>Spermatophyta</taxon>
        <taxon>Magnoliopsida</taxon>
        <taxon>eudicotyledons</taxon>
        <taxon>Gunneridae</taxon>
        <taxon>Pentapetalae</taxon>
        <taxon>asterids</taxon>
        <taxon>campanulids</taxon>
        <taxon>Asterales</taxon>
        <taxon>Asteraceae</taxon>
        <taxon>Asteroideae</taxon>
        <taxon>Anthemideae</taxon>
        <taxon>Artemisiinae</taxon>
        <taxon>Artemisia</taxon>
    </lineage>
</organism>
<dbReference type="Proteomes" id="UP000245207">
    <property type="component" value="Unassembled WGS sequence"/>
</dbReference>
<evidence type="ECO:0000313" key="1">
    <source>
        <dbReference type="EMBL" id="PWA78567.1"/>
    </source>
</evidence>
<proteinExistence type="predicted"/>
<comment type="caution">
    <text evidence="1">The sequence shown here is derived from an EMBL/GenBank/DDBJ whole genome shotgun (WGS) entry which is preliminary data.</text>
</comment>
<accession>A0A2U1NYM6</accession>
<reference evidence="1 2" key="1">
    <citation type="journal article" date="2018" name="Mol. Plant">
        <title>The genome of Artemisia annua provides insight into the evolution of Asteraceae family and artemisinin biosynthesis.</title>
        <authorList>
            <person name="Shen Q."/>
            <person name="Zhang L."/>
            <person name="Liao Z."/>
            <person name="Wang S."/>
            <person name="Yan T."/>
            <person name="Shi P."/>
            <person name="Liu M."/>
            <person name="Fu X."/>
            <person name="Pan Q."/>
            <person name="Wang Y."/>
            <person name="Lv Z."/>
            <person name="Lu X."/>
            <person name="Zhang F."/>
            <person name="Jiang W."/>
            <person name="Ma Y."/>
            <person name="Chen M."/>
            <person name="Hao X."/>
            <person name="Li L."/>
            <person name="Tang Y."/>
            <person name="Lv G."/>
            <person name="Zhou Y."/>
            <person name="Sun X."/>
            <person name="Brodelius P.E."/>
            <person name="Rose J.K.C."/>
            <person name="Tang K."/>
        </authorList>
    </citation>
    <scope>NUCLEOTIDE SEQUENCE [LARGE SCALE GENOMIC DNA]</scope>
    <source>
        <strain evidence="2">cv. Huhao1</strain>
        <tissue evidence="1">Leaf</tissue>
    </source>
</reference>
<dbReference type="AlphaFoldDB" id="A0A2U1NYM6"/>
<gene>
    <name evidence="1" type="ORF">CTI12_AA149240</name>
</gene>
<evidence type="ECO:0000313" key="2">
    <source>
        <dbReference type="Proteomes" id="UP000245207"/>
    </source>
</evidence>